<evidence type="ECO:0000256" key="1">
    <source>
        <dbReference type="ARBA" id="ARBA00022801"/>
    </source>
</evidence>
<organism evidence="4 5">
    <name type="scientific">Alkalihalophilus pseudofirmus</name>
    <name type="common">Bacillus pseudofirmus</name>
    <dbReference type="NCBI Taxonomy" id="79885"/>
    <lineage>
        <taxon>Bacteria</taxon>
        <taxon>Bacillati</taxon>
        <taxon>Bacillota</taxon>
        <taxon>Bacilli</taxon>
        <taxon>Bacillales</taxon>
        <taxon>Bacillaceae</taxon>
        <taxon>Alkalihalophilus</taxon>
    </lineage>
</organism>
<comment type="pathway">
    <text evidence="3">Nitrogen metabolism; urea degradation; CO(2) and NH(3) from urea (urease route): step 1/1.</text>
</comment>
<dbReference type="EMBL" id="JAWJAY010000008">
    <property type="protein sequence ID" value="MDV2887160.1"/>
    <property type="molecule type" value="Genomic_DNA"/>
</dbReference>
<dbReference type="RefSeq" id="WP_323467611.1">
    <property type="nucleotide sequence ID" value="NZ_CP144224.1"/>
</dbReference>
<comment type="caution">
    <text evidence="4">The sequence shown here is derived from an EMBL/GenBank/DDBJ whole genome shotgun (WGS) entry which is preliminary data.</text>
</comment>
<dbReference type="PANTHER" id="PTHR33569">
    <property type="entry name" value="UREASE"/>
    <property type="match status" value="1"/>
</dbReference>
<dbReference type="GO" id="GO:0009039">
    <property type="term" value="F:urease activity"/>
    <property type="evidence" value="ECO:0007669"/>
    <property type="project" value="UniProtKB-UniRule"/>
</dbReference>
<dbReference type="FunFam" id="2.10.150.10:FF:000001">
    <property type="entry name" value="Urease subunit beta"/>
    <property type="match status" value="1"/>
</dbReference>
<evidence type="ECO:0000256" key="2">
    <source>
        <dbReference type="ARBA" id="ARBA00047778"/>
    </source>
</evidence>
<comment type="catalytic activity">
    <reaction evidence="2 3">
        <text>urea + 2 H2O + H(+) = hydrogencarbonate + 2 NH4(+)</text>
        <dbReference type="Rhea" id="RHEA:20557"/>
        <dbReference type="ChEBI" id="CHEBI:15377"/>
        <dbReference type="ChEBI" id="CHEBI:15378"/>
        <dbReference type="ChEBI" id="CHEBI:16199"/>
        <dbReference type="ChEBI" id="CHEBI:17544"/>
        <dbReference type="ChEBI" id="CHEBI:28938"/>
        <dbReference type="EC" id="3.5.1.5"/>
    </reaction>
</comment>
<comment type="subunit">
    <text evidence="3">Heterotrimer of UreA (gamma), UreB (beta) and UreC (alpha) subunits. Three heterotrimers associate to form the active enzyme.</text>
</comment>
<proteinExistence type="inferred from homology"/>
<dbReference type="SUPFAM" id="SSF51278">
    <property type="entry name" value="Urease, beta-subunit"/>
    <property type="match status" value="1"/>
</dbReference>
<dbReference type="PANTHER" id="PTHR33569:SF1">
    <property type="entry name" value="UREASE"/>
    <property type="match status" value="1"/>
</dbReference>
<keyword evidence="1 3" id="KW-0378">Hydrolase</keyword>
<evidence type="ECO:0000256" key="3">
    <source>
        <dbReference type="HAMAP-Rule" id="MF_01954"/>
    </source>
</evidence>
<evidence type="ECO:0000313" key="5">
    <source>
        <dbReference type="Proteomes" id="UP001285636"/>
    </source>
</evidence>
<name>A0AAJ2U4F8_ALKPS</name>
<protein>
    <recommendedName>
        <fullName evidence="3">Urease subunit beta</fullName>
        <ecNumber evidence="3">3.5.1.5</ecNumber>
    </recommendedName>
    <alternativeName>
        <fullName evidence="3">Urea amidohydrolase subunit beta</fullName>
    </alternativeName>
</protein>
<dbReference type="InterPro" id="IPR050069">
    <property type="entry name" value="Urease_subunit"/>
</dbReference>
<dbReference type="NCBIfam" id="NF009682">
    <property type="entry name" value="PRK13203.1"/>
    <property type="match status" value="1"/>
</dbReference>
<sequence>MKPGAFKIAEGSIEINAGRDILELTVKNTGTRSIQIGSHFHFAEANSALSFDREKAIGMRLDIPSGTAIRIEPEEEQSVTLVSIAGNKTVYGLNGMTEGSLDEGGKEKTLKKLTESGWMTKEILS</sequence>
<reference evidence="4" key="1">
    <citation type="submission" date="2023-10" db="EMBL/GenBank/DDBJ databases">
        <title>Screening of Alkalihalophilus pseudofirmusBZ-TG-HK211 and Its Alleviation of Salt Stress on Rapeseed Growth.</title>
        <authorList>
            <person name="Zhao B."/>
            <person name="Guo T."/>
        </authorList>
    </citation>
    <scope>NUCLEOTIDE SEQUENCE</scope>
    <source>
        <strain evidence="4">BZ-TG-HK211</strain>
    </source>
</reference>
<dbReference type="Pfam" id="PF00699">
    <property type="entry name" value="Urease_beta"/>
    <property type="match status" value="1"/>
</dbReference>
<accession>A0AAJ2U4F8</accession>
<dbReference type="CDD" id="cd00407">
    <property type="entry name" value="Urease_beta"/>
    <property type="match status" value="1"/>
</dbReference>
<dbReference type="AlphaFoldDB" id="A0AAJ2U4F8"/>
<dbReference type="GO" id="GO:0035550">
    <property type="term" value="C:urease complex"/>
    <property type="evidence" value="ECO:0007669"/>
    <property type="project" value="InterPro"/>
</dbReference>
<comment type="subcellular location">
    <subcellularLocation>
        <location evidence="3">Cytoplasm</location>
    </subcellularLocation>
</comment>
<gene>
    <name evidence="3 4" type="primary">ureB</name>
    <name evidence="4" type="ORF">RYX45_18405</name>
</gene>
<dbReference type="HAMAP" id="MF_01954">
    <property type="entry name" value="Urease_beta"/>
    <property type="match status" value="1"/>
</dbReference>
<dbReference type="Proteomes" id="UP001285636">
    <property type="component" value="Unassembled WGS sequence"/>
</dbReference>
<comment type="similarity">
    <text evidence="3">Belongs to the urease beta subunit family.</text>
</comment>
<keyword evidence="3" id="KW-0963">Cytoplasm</keyword>
<dbReference type="InterPro" id="IPR036461">
    <property type="entry name" value="Urease_betasu_sf"/>
</dbReference>
<dbReference type="NCBIfam" id="TIGR00192">
    <property type="entry name" value="urease_beta"/>
    <property type="match status" value="1"/>
</dbReference>
<dbReference type="GO" id="GO:0043419">
    <property type="term" value="P:urea catabolic process"/>
    <property type="evidence" value="ECO:0007669"/>
    <property type="project" value="UniProtKB-UniRule"/>
</dbReference>
<dbReference type="EC" id="3.5.1.5" evidence="3"/>
<evidence type="ECO:0000313" key="4">
    <source>
        <dbReference type="EMBL" id="MDV2887160.1"/>
    </source>
</evidence>
<dbReference type="Gene3D" id="2.10.150.10">
    <property type="entry name" value="Urease, beta subunit"/>
    <property type="match status" value="1"/>
</dbReference>
<dbReference type="InterPro" id="IPR002019">
    <property type="entry name" value="Urease_beta-like"/>
</dbReference>